<dbReference type="EMBL" id="FNHW01000001">
    <property type="protein sequence ID" value="SDN10366.1"/>
    <property type="molecule type" value="Genomic_DNA"/>
</dbReference>
<gene>
    <name evidence="10" type="ORF">SAMN04488137_3546</name>
</gene>
<dbReference type="RefSeq" id="WP_090236372.1">
    <property type="nucleotide sequence ID" value="NZ_FNHW01000001.1"/>
</dbReference>
<dbReference type="PANTHER" id="PTHR32089:SF112">
    <property type="entry name" value="LYSOZYME-LIKE PROTEIN-RELATED"/>
    <property type="match status" value="1"/>
</dbReference>
<evidence type="ECO:0000256" key="7">
    <source>
        <dbReference type="SAM" id="Phobius"/>
    </source>
</evidence>
<dbReference type="InterPro" id="IPR003660">
    <property type="entry name" value="HAMP_dom"/>
</dbReference>
<reference evidence="11" key="1">
    <citation type="submission" date="2016-10" db="EMBL/GenBank/DDBJ databases">
        <authorList>
            <person name="Varghese N."/>
            <person name="Submissions S."/>
        </authorList>
    </citation>
    <scope>NUCLEOTIDE SEQUENCE [LARGE SCALE GENOMIC DNA]</scope>
    <source>
        <strain evidence="11">CGMCC 1.6854</strain>
    </source>
</reference>
<dbReference type="PROSITE" id="PS50111">
    <property type="entry name" value="CHEMOTAXIS_TRANSDUC_2"/>
    <property type="match status" value="1"/>
</dbReference>
<dbReference type="SMART" id="SM00283">
    <property type="entry name" value="MA"/>
    <property type="match status" value="1"/>
</dbReference>
<evidence type="ECO:0000259" key="9">
    <source>
        <dbReference type="PROSITE" id="PS50885"/>
    </source>
</evidence>
<dbReference type="Gene3D" id="6.10.340.10">
    <property type="match status" value="1"/>
</dbReference>
<feature type="transmembrane region" description="Helical" evidence="7">
    <location>
        <begin position="7"/>
        <end position="26"/>
    </location>
</feature>
<feature type="domain" description="Methyl-accepting transducer" evidence="8">
    <location>
        <begin position="263"/>
        <end position="499"/>
    </location>
</feature>
<evidence type="ECO:0000256" key="3">
    <source>
        <dbReference type="ARBA" id="ARBA00023136"/>
    </source>
</evidence>
<keyword evidence="7" id="KW-0812">Transmembrane</keyword>
<accession>A0A1G9YPI9</accession>
<comment type="similarity">
    <text evidence="5">Belongs to the methyl-accepting chemotaxis (MCP) protein family.</text>
</comment>
<dbReference type="PROSITE" id="PS50885">
    <property type="entry name" value="HAMP"/>
    <property type="match status" value="1"/>
</dbReference>
<dbReference type="Proteomes" id="UP000199544">
    <property type="component" value="Unassembled WGS sequence"/>
</dbReference>
<dbReference type="GO" id="GO:0007165">
    <property type="term" value="P:signal transduction"/>
    <property type="evidence" value="ECO:0007669"/>
    <property type="project" value="UniProtKB-KW"/>
</dbReference>
<dbReference type="SMART" id="SM00304">
    <property type="entry name" value="HAMP"/>
    <property type="match status" value="1"/>
</dbReference>
<dbReference type="Gene3D" id="1.10.287.950">
    <property type="entry name" value="Methyl-accepting chemotaxis protein"/>
    <property type="match status" value="1"/>
</dbReference>
<evidence type="ECO:0000256" key="4">
    <source>
        <dbReference type="ARBA" id="ARBA00023224"/>
    </source>
</evidence>
<dbReference type="PANTHER" id="PTHR32089">
    <property type="entry name" value="METHYL-ACCEPTING CHEMOTAXIS PROTEIN MCPB"/>
    <property type="match status" value="1"/>
</dbReference>
<dbReference type="Pfam" id="PF00672">
    <property type="entry name" value="HAMP"/>
    <property type="match status" value="1"/>
</dbReference>
<dbReference type="AlphaFoldDB" id="A0A1G9YPI9"/>
<keyword evidence="2" id="KW-1003">Cell membrane</keyword>
<dbReference type="CDD" id="cd06225">
    <property type="entry name" value="HAMP"/>
    <property type="match status" value="1"/>
</dbReference>
<keyword evidence="4 6" id="KW-0807">Transducer</keyword>
<evidence type="ECO:0000256" key="2">
    <source>
        <dbReference type="ARBA" id="ARBA00022475"/>
    </source>
</evidence>
<keyword evidence="3 7" id="KW-0472">Membrane</keyword>
<protein>
    <submittedName>
        <fullName evidence="10">Methyl-accepting chemotaxis protein</fullName>
    </submittedName>
</protein>
<name>A0A1G9YPI9_9BACL</name>
<dbReference type="GO" id="GO:0005886">
    <property type="term" value="C:plasma membrane"/>
    <property type="evidence" value="ECO:0007669"/>
    <property type="project" value="UniProtKB-SubCell"/>
</dbReference>
<dbReference type="InterPro" id="IPR004089">
    <property type="entry name" value="MCPsignal_dom"/>
</dbReference>
<evidence type="ECO:0000256" key="1">
    <source>
        <dbReference type="ARBA" id="ARBA00004236"/>
    </source>
</evidence>
<evidence type="ECO:0000259" key="8">
    <source>
        <dbReference type="PROSITE" id="PS50111"/>
    </source>
</evidence>
<dbReference type="SUPFAM" id="SSF58104">
    <property type="entry name" value="Methyl-accepting chemotaxis protein (MCP) signaling domain"/>
    <property type="match status" value="1"/>
</dbReference>
<evidence type="ECO:0000256" key="5">
    <source>
        <dbReference type="ARBA" id="ARBA00029447"/>
    </source>
</evidence>
<evidence type="ECO:0000313" key="11">
    <source>
        <dbReference type="Proteomes" id="UP000199544"/>
    </source>
</evidence>
<dbReference type="OrthoDB" id="2450685at2"/>
<evidence type="ECO:0000313" key="10">
    <source>
        <dbReference type="EMBL" id="SDN10366.1"/>
    </source>
</evidence>
<keyword evidence="7" id="KW-1133">Transmembrane helix</keyword>
<proteinExistence type="inferred from homology"/>
<evidence type="ECO:0000256" key="6">
    <source>
        <dbReference type="PROSITE-ProRule" id="PRU00284"/>
    </source>
</evidence>
<comment type="subcellular location">
    <subcellularLocation>
        <location evidence="1">Cell membrane</location>
    </subcellularLocation>
</comment>
<sequence>MSIRRKILFNSLIGLVLSILMIGFIITKMLSIQNSNEDNVSGVVAVRDLSAEMRLVSLNLNNYASNPTEGNKKDSLDELKNVNEAFVHMKPLLVTKQGEKYFELAYSKFKTLTEETETAFSSDDLAEVKKQSMKTKGISNDLYSLNLITDSHYNFIKKSTKDQIGFVITFALIGSIALMIISAFFLIRMTNSITKPLKKLTKNAQEIASGNLAVEKVNYKHNDELGTLNESFSKMVVQLTSLITSIGSASQKVESFAIELEQENKHLTESSKQIAVSTDELSIGTQSISESLQSSVELVGQMDRGFAANVNIAHQSFEYASDASAAITEGRNAINEQQVLLTDNIQATHSIEEATKEFIQYATKIEDMAHIVSKIANQTNLLSLNAAIEAARAGEAGRGFAVVAQEVRKLADESTAATSHIFEMVKRIQQGLGIISDSVEKGVKISSEQSQHMARTLRTFEQIEEKVTGISTVLEELAAGVDQSKKSNENVLKNVENISAVVEETAAGSEEISASTTEQLASFSNVVDKISSLRTLTNELNTALSQFSFE</sequence>
<keyword evidence="11" id="KW-1185">Reference proteome</keyword>
<dbReference type="STRING" id="459525.SAMN04488137_3546"/>
<organism evidence="10 11">
    <name type="scientific">Fictibacillus solisalsi</name>
    <dbReference type="NCBI Taxonomy" id="459525"/>
    <lineage>
        <taxon>Bacteria</taxon>
        <taxon>Bacillati</taxon>
        <taxon>Bacillota</taxon>
        <taxon>Bacilli</taxon>
        <taxon>Bacillales</taxon>
        <taxon>Fictibacillaceae</taxon>
        <taxon>Fictibacillus</taxon>
    </lineage>
</organism>
<feature type="transmembrane region" description="Helical" evidence="7">
    <location>
        <begin position="164"/>
        <end position="187"/>
    </location>
</feature>
<dbReference type="Pfam" id="PF00015">
    <property type="entry name" value="MCPsignal"/>
    <property type="match status" value="1"/>
</dbReference>
<feature type="domain" description="HAMP" evidence="9">
    <location>
        <begin position="191"/>
        <end position="244"/>
    </location>
</feature>